<comment type="caution">
    <text evidence="1">The sequence shown here is derived from an EMBL/GenBank/DDBJ whole genome shotgun (WGS) entry which is preliminary data.</text>
</comment>
<evidence type="ECO:0000313" key="2">
    <source>
        <dbReference type="Proteomes" id="UP001217089"/>
    </source>
</evidence>
<proteinExistence type="predicted"/>
<dbReference type="Proteomes" id="UP001217089">
    <property type="component" value="Unassembled WGS sequence"/>
</dbReference>
<organism evidence="1 2">
    <name type="scientific">Tegillarca granosa</name>
    <name type="common">Malaysian cockle</name>
    <name type="synonym">Anadara granosa</name>
    <dbReference type="NCBI Taxonomy" id="220873"/>
    <lineage>
        <taxon>Eukaryota</taxon>
        <taxon>Metazoa</taxon>
        <taxon>Spiralia</taxon>
        <taxon>Lophotrochozoa</taxon>
        <taxon>Mollusca</taxon>
        <taxon>Bivalvia</taxon>
        <taxon>Autobranchia</taxon>
        <taxon>Pteriomorphia</taxon>
        <taxon>Arcoida</taxon>
        <taxon>Arcoidea</taxon>
        <taxon>Arcidae</taxon>
        <taxon>Tegillarca</taxon>
    </lineage>
</organism>
<keyword evidence="2" id="KW-1185">Reference proteome</keyword>
<evidence type="ECO:0000313" key="1">
    <source>
        <dbReference type="EMBL" id="KAJ8304066.1"/>
    </source>
</evidence>
<accession>A0ABQ9EI18</accession>
<protein>
    <submittedName>
        <fullName evidence="1">Uncharacterized protein</fullName>
    </submittedName>
</protein>
<name>A0ABQ9EI18_TEGGR</name>
<sequence>MFVFSLFIIYKIFDGPDHVNDLFFFLTTLVPFHGKLTYTWCKELKKAKNLLSKIEKSSHSSVIGKHNLILDLCLEKNSKLTNHWLMFVRKNNLDSEVLYKLPLLMLLKLFTHYGKIAESNLDVLIIIINDLCIGDFKIFVEMTKRTLYQYCLEVLLQVTTVELWSTIFMSKQKNLRFNFCQRFKKNIFIEFY</sequence>
<reference evidence="1 2" key="1">
    <citation type="submission" date="2022-12" db="EMBL/GenBank/DDBJ databases">
        <title>Chromosome-level genome of Tegillarca granosa.</title>
        <authorList>
            <person name="Kim J."/>
        </authorList>
    </citation>
    <scope>NUCLEOTIDE SEQUENCE [LARGE SCALE GENOMIC DNA]</scope>
    <source>
        <strain evidence="1">Teg-2019</strain>
        <tissue evidence="1">Adductor muscle</tissue>
    </source>
</reference>
<dbReference type="EMBL" id="JARBDR010000903">
    <property type="protein sequence ID" value="KAJ8304066.1"/>
    <property type="molecule type" value="Genomic_DNA"/>
</dbReference>
<gene>
    <name evidence="1" type="ORF">KUTeg_017649</name>
</gene>